<dbReference type="EMBL" id="HM854757">
    <property type="protein sequence ID" value="ADN33736.1"/>
    <property type="molecule type" value="Genomic_DNA"/>
</dbReference>
<feature type="chain" id="PRO_5003196314" evidence="2">
    <location>
        <begin position="17"/>
        <end position="190"/>
    </location>
</feature>
<reference evidence="3" key="1">
    <citation type="journal article" date="2010" name="BMC Genomics">
        <title>Generation of a BAC-based physical map of the melon genome.</title>
        <authorList>
            <person name="Gonzalez V.M."/>
            <person name="Garcia-Mas J."/>
            <person name="Arus P."/>
            <person name="Puigdomenech P."/>
        </authorList>
    </citation>
    <scope>NUCLEOTIDE SEQUENCE</scope>
    <source>
        <tissue evidence="3">Young leaves</tissue>
    </source>
</reference>
<proteinExistence type="predicted"/>
<organism evidence="3">
    <name type="scientific">Cucumis melo subsp. melo</name>
    <dbReference type="NCBI Taxonomy" id="412675"/>
    <lineage>
        <taxon>Eukaryota</taxon>
        <taxon>Viridiplantae</taxon>
        <taxon>Streptophyta</taxon>
        <taxon>Embryophyta</taxon>
        <taxon>Tracheophyta</taxon>
        <taxon>Spermatophyta</taxon>
        <taxon>Magnoliopsida</taxon>
        <taxon>eudicotyledons</taxon>
        <taxon>Gunneridae</taxon>
        <taxon>Pentapetalae</taxon>
        <taxon>rosids</taxon>
        <taxon>fabids</taxon>
        <taxon>Cucurbitales</taxon>
        <taxon>Cucurbitaceae</taxon>
        <taxon>Benincaseae</taxon>
        <taxon>Cucumis</taxon>
    </lineage>
</organism>
<evidence type="ECO:0000256" key="1">
    <source>
        <dbReference type="SAM" id="MobiDB-lite"/>
    </source>
</evidence>
<accession>E5GB94</accession>
<keyword evidence="2" id="KW-0732">Signal</keyword>
<reference evidence="3" key="2">
    <citation type="journal article" date="2010" name="BMC Plant Biol.">
        <title>Sequencing of 6.7 Mb of the melon genome using a BAC pooling strategy.</title>
        <authorList>
            <person name="Gonzalez V.M."/>
            <person name="Benjak A."/>
            <person name="Henaff E.M."/>
            <person name="Mir G."/>
            <person name="Casacuberta J.M."/>
            <person name="Garcia-Mas J."/>
            <person name="Puigdomenech P."/>
        </authorList>
    </citation>
    <scope>NUCLEOTIDE SEQUENCE</scope>
    <source>
        <tissue evidence="3">Young leaves</tissue>
    </source>
</reference>
<feature type="region of interest" description="Disordered" evidence="1">
    <location>
        <begin position="28"/>
        <end position="54"/>
    </location>
</feature>
<feature type="compositionally biased region" description="Polar residues" evidence="1">
    <location>
        <begin position="78"/>
        <end position="94"/>
    </location>
</feature>
<protein>
    <submittedName>
        <fullName evidence="3">Uncharacterized protein</fullName>
    </submittedName>
</protein>
<feature type="compositionally biased region" description="Polar residues" evidence="1">
    <location>
        <begin position="135"/>
        <end position="144"/>
    </location>
</feature>
<feature type="signal peptide" evidence="2">
    <location>
        <begin position="1"/>
        <end position="16"/>
    </location>
</feature>
<feature type="region of interest" description="Disordered" evidence="1">
    <location>
        <begin position="77"/>
        <end position="144"/>
    </location>
</feature>
<evidence type="ECO:0000256" key="2">
    <source>
        <dbReference type="SAM" id="SignalP"/>
    </source>
</evidence>
<evidence type="ECO:0000313" key="3">
    <source>
        <dbReference type="EMBL" id="ADN33736.1"/>
    </source>
</evidence>
<name>E5GB94_CUCME</name>
<dbReference type="AlphaFoldDB" id="E5GB94"/>
<sequence length="190" mass="20438">MVFKFLLLFPSTPTSCLRLCTCSPRNAAVRSRPCSPSAHGQPPTGSPNRSSDRAQLTLSPSLFVSTTSDASSLLIPCTQRSPEQPSKPSRTRAANPSRAEPRTEPSCELSRGLSRAASRELSQVALSRTEPPSKPSRTPCSPSHLSHFLSTSCPGVGEVTFEFRNFTASVVGANSPLLGWIRLDADLPRF</sequence>